<sequence length="1072" mass="120217">MSTGESSSQAQQAGGFFHRKLRRASFITPFTGERSKRAFTLREASNRHNSQDGAVNETTPLFNGDGRSGTPTKRESVQGYFIGKIDEAWKFWTSKTGLGIFKCSLAYLLGSLVTFVPVLSALVGQRQDSKHMVASCTVWFHAARTIGSMHEATVLAVIALCFSGFISFTSMGISMLMADLDMLPIGHAIVLIVFLGGGLGFIAWTKLRLGQPLVNVATALASLGCISVLVKEGSVQAGTFSVVRPSQILFMVMMGVAIVTAVNILVFPTTARGQLNDDLEKNTDLLGEMLISITRAFLAGQEDLMQEDYHKLSQELQKSTNSMQKNVTEAQREYYVLGQEKLYSIQARLVTALAGISQDLGGLRSAALAQFSFIKEAAARTAEERNTKAKVMSPRRESSHFRDTLSAITEVSEESEALSGQRPGIFHQESESSLAGSMRTKFQQDQELDSLGDMFLTFINQLGPPTKSLVYTLKQILDELPFKRLRPPCRSLNSWVEDVPIEVAAIGNFHSSLKDAIELYRVSRKEALTILYQSRAIKAANTAQQSSKHTAFTRSHDSKQEVLEDIEEVSACCGHFSFSLLDLAESVLIYLDLLQELKNYLESPIHSWSWLMPWRKNEEHETLANLTRSMTFHEHNEEHDNMQTIPSPIQKADDFADPTKSTRNRRWTYRLYKSMRIFRRDDVLFAIKVGIGAILYALPAFLESTRPFFEHWRGEWGLVSYMAVCCMTIGASNTTGLQRIIGTFFGACLAIIAWIIASHKGDANPWFLGFFGWLVALGCFWLILAKGNGPMGRFILLTYNLGALYSYSLSIKDDDNDDDEGGIDPAIWDIVLHRLVAVIVGCIWGIFITRFIWPISARKKLKSGLCVLWLRMGLIWKRDPLAMFLLGEPRSSYMDIREEASLQSFLLSLDSLRQAAKSEFEFKGPFPDEIIGRIIERTGRMLSSFHAMNVVISKNLQYTRGEAAVLRYTRQERFELSARISHLFSVLASSVKLEYPLNDALPSIDHTRDRLLGRMSEFRRTGEGRELVTEQDFELLYAYVLVTGQLSQDIRAVSTEIENLFGTLNEENLKLQ</sequence>
<keyword evidence="4 6" id="KW-0472">Membrane</keyword>
<feature type="transmembrane region" description="Helical" evidence="6">
    <location>
        <begin position="740"/>
        <end position="757"/>
    </location>
</feature>
<feature type="compositionally biased region" description="Polar residues" evidence="5">
    <location>
        <begin position="51"/>
        <end position="61"/>
    </location>
</feature>
<evidence type="ECO:0000256" key="4">
    <source>
        <dbReference type="ARBA" id="ARBA00023136"/>
    </source>
</evidence>
<dbReference type="GO" id="GO:0016020">
    <property type="term" value="C:membrane"/>
    <property type="evidence" value="ECO:0007669"/>
    <property type="project" value="UniProtKB-SubCell"/>
</dbReference>
<dbReference type="PANTHER" id="PTHR47804:SF1">
    <property type="entry name" value="DUF2421 DOMAIN-CONTAINING PROTEIN"/>
    <property type="match status" value="1"/>
</dbReference>
<evidence type="ECO:0000256" key="1">
    <source>
        <dbReference type="ARBA" id="ARBA00004141"/>
    </source>
</evidence>
<feature type="transmembrane region" description="Helical" evidence="6">
    <location>
        <begin position="212"/>
        <end position="230"/>
    </location>
</feature>
<keyword evidence="3 6" id="KW-1133">Transmembrane helix</keyword>
<dbReference type="InterPro" id="IPR049453">
    <property type="entry name" value="Memb_transporter_dom"/>
</dbReference>
<comment type="subcellular location">
    <subcellularLocation>
        <location evidence="1">Membrane</location>
        <topology evidence="1">Multi-pass membrane protein</topology>
    </subcellularLocation>
</comment>
<accession>A0AAQ3M302</accession>
<feature type="transmembrane region" description="Helical" evidence="6">
    <location>
        <begin position="791"/>
        <end position="811"/>
    </location>
</feature>
<dbReference type="Pfam" id="PF13515">
    <property type="entry name" value="FUSC_2"/>
    <property type="match status" value="1"/>
</dbReference>
<dbReference type="AlphaFoldDB" id="A0AAQ3M302"/>
<evidence type="ECO:0000313" key="9">
    <source>
        <dbReference type="Proteomes" id="UP001303373"/>
    </source>
</evidence>
<proteinExistence type="predicted"/>
<feature type="domain" description="Integral membrane bound transporter" evidence="7">
    <location>
        <begin position="708"/>
        <end position="848"/>
    </location>
</feature>
<feature type="transmembrane region" description="Helical" evidence="6">
    <location>
        <begin position="763"/>
        <end position="784"/>
    </location>
</feature>
<dbReference type="Proteomes" id="UP001303373">
    <property type="component" value="Chromosome 4"/>
</dbReference>
<keyword evidence="2 6" id="KW-0812">Transmembrane</keyword>
<evidence type="ECO:0000256" key="5">
    <source>
        <dbReference type="SAM" id="MobiDB-lite"/>
    </source>
</evidence>
<feature type="region of interest" description="Disordered" evidence="5">
    <location>
        <begin position="44"/>
        <end position="72"/>
    </location>
</feature>
<keyword evidence="9" id="KW-1185">Reference proteome</keyword>
<evidence type="ECO:0000259" key="7">
    <source>
        <dbReference type="Pfam" id="PF13515"/>
    </source>
</evidence>
<name>A0AAQ3M302_9PEZI</name>
<feature type="transmembrane region" description="Helical" evidence="6">
    <location>
        <begin position="250"/>
        <end position="271"/>
    </location>
</feature>
<reference evidence="8 9" key="1">
    <citation type="submission" date="2023-11" db="EMBL/GenBank/DDBJ databases">
        <title>An acidophilic fungus is an integral part of prey digestion in a carnivorous sundew plant.</title>
        <authorList>
            <person name="Tsai I.J."/>
        </authorList>
    </citation>
    <scope>NUCLEOTIDE SEQUENCE [LARGE SCALE GENOMIC DNA]</scope>
    <source>
        <strain evidence="8">169a</strain>
    </source>
</reference>
<feature type="transmembrane region" description="Helical" evidence="6">
    <location>
        <begin position="831"/>
        <end position="853"/>
    </location>
</feature>
<protein>
    <recommendedName>
        <fullName evidence="7">Integral membrane bound transporter domain-containing protein</fullName>
    </recommendedName>
</protein>
<evidence type="ECO:0000256" key="6">
    <source>
        <dbReference type="SAM" id="Phobius"/>
    </source>
</evidence>
<feature type="transmembrane region" description="Helical" evidence="6">
    <location>
        <begin position="184"/>
        <end position="205"/>
    </location>
</feature>
<evidence type="ECO:0000256" key="2">
    <source>
        <dbReference type="ARBA" id="ARBA00022692"/>
    </source>
</evidence>
<dbReference type="EMBL" id="CP138583">
    <property type="protein sequence ID" value="WPH00318.1"/>
    <property type="molecule type" value="Genomic_DNA"/>
</dbReference>
<feature type="transmembrane region" description="Helical" evidence="6">
    <location>
        <begin position="683"/>
        <end position="702"/>
    </location>
</feature>
<feature type="transmembrane region" description="Helical" evidence="6">
    <location>
        <begin position="154"/>
        <end position="178"/>
    </location>
</feature>
<gene>
    <name evidence="8" type="ORF">R9X50_00314300</name>
</gene>
<feature type="transmembrane region" description="Helical" evidence="6">
    <location>
        <begin position="105"/>
        <end position="123"/>
    </location>
</feature>
<organism evidence="8 9">
    <name type="scientific">Acrodontium crateriforme</name>
    <dbReference type="NCBI Taxonomy" id="150365"/>
    <lineage>
        <taxon>Eukaryota</taxon>
        <taxon>Fungi</taxon>
        <taxon>Dikarya</taxon>
        <taxon>Ascomycota</taxon>
        <taxon>Pezizomycotina</taxon>
        <taxon>Dothideomycetes</taxon>
        <taxon>Dothideomycetidae</taxon>
        <taxon>Mycosphaerellales</taxon>
        <taxon>Teratosphaeriaceae</taxon>
        <taxon>Acrodontium</taxon>
    </lineage>
</organism>
<feature type="transmembrane region" description="Helical" evidence="6">
    <location>
        <begin position="714"/>
        <end position="733"/>
    </location>
</feature>
<dbReference type="PANTHER" id="PTHR47804">
    <property type="entry name" value="60S RIBOSOMAL PROTEIN L19"/>
    <property type="match status" value="1"/>
</dbReference>
<dbReference type="InterPro" id="IPR052430">
    <property type="entry name" value="IVT-Associated"/>
</dbReference>
<evidence type="ECO:0000313" key="8">
    <source>
        <dbReference type="EMBL" id="WPH00318.1"/>
    </source>
</evidence>
<evidence type="ECO:0000256" key="3">
    <source>
        <dbReference type="ARBA" id="ARBA00022989"/>
    </source>
</evidence>